<feature type="signal peptide" evidence="1">
    <location>
        <begin position="1"/>
        <end position="18"/>
    </location>
</feature>
<dbReference type="SUPFAM" id="SSF82185">
    <property type="entry name" value="Histone H3 K4-specific methyltransferase SET7/9 N-terminal domain"/>
    <property type="match status" value="1"/>
</dbReference>
<evidence type="ECO:0008006" key="4">
    <source>
        <dbReference type="Google" id="ProtNLM"/>
    </source>
</evidence>
<dbReference type="EMBL" id="CP091511">
    <property type="protein sequence ID" value="UOO90754.1"/>
    <property type="molecule type" value="Genomic_DNA"/>
</dbReference>
<evidence type="ECO:0000313" key="2">
    <source>
        <dbReference type="EMBL" id="UOO90754.1"/>
    </source>
</evidence>
<name>A0ABY4E642_9NEIS</name>
<dbReference type="Gene3D" id="3.90.930.1">
    <property type="match status" value="1"/>
</dbReference>
<reference evidence="2 3" key="1">
    <citation type="journal article" date="2022" name="Res Sq">
        <title>Evolution of multicellular longitudinally dividing oral cavity symbionts (Neisseriaceae).</title>
        <authorList>
            <person name="Nyongesa S."/>
            <person name="Weber P."/>
            <person name="Bernet E."/>
            <person name="Pullido F."/>
            <person name="Nieckarz M."/>
            <person name="Delaby M."/>
            <person name="Nieves C."/>
            <person name="Viehboeck T."/>
            <person name="Krause N."/>
            <person name="Rivera-Millot A."/>
            <person name="Nakamura A."/>
            <person name="Vischer N."/>
            <person name="VanNieuwenhze M."/>
            <person name="Brun Y."/>
            <person name="Cava F."/>
            <person name="Bulgheresi S."/>
            <person name="Veyrier F."/>
        </authorList>
    </citation>
    <scope>NUCLEOTIDE SEQUENCE [LARGE SCALE GENOMIC DNA]</scope>
    <source>
        <strain evidence="2 3">SN4</strain>
    </source>
</reference>
<evidence type="ECO:0000256" key="1">
    <source>
        <dbReference type="SAM" id="SignalP"/>
    </source>
</evidence>
<sequence length="243" mass="27610">MKLLLNITLLSLSMAVLGACSTSATPNASAQVAHKDARTLGYFSERGAYSRDKIANGFERKLLSTSRKQHWVLQDFYSINGQPQTAPFTVIDERALYDWDTMRFIDGSVHFFYPDGKKQSTIQLKQGVVNGKREVYYLTGEVFQAQQFNDKGAITEETFFERDGKRIFTLHYNPSNAEQSSLVFYDANGKEQYPNANNREQARALAEKVQAIMMELEREVYQQAGQTPPFADDNMASNQHQHP</sequence>
<accession>A0ABY4E642</accession>
<protein>
    <recommendedName>
        <fullName evidence="4">Lipoprotein</fullName>
    </recommendedName>
</protein>
<organism evidence="2 3">
    <name type="scientific">Vitreoscilla massiliensis</name>
    <dbReference type="NCBI Taxonomy" id="1689272"/>
    <lineage>
        <taxon>Bacteria</taxon>
        <taxon>Pseudomonadati</taxon>
        <taxon>Pseudomonadota</taxon>
        <taxon>Betaproteobacteria</taxon>
        <taxon>Neisseriales</taxon>
        <taxon>Neisseriaceae</taxon>
        <taxon>Vitreoscilla</taxon>
    </lineage>
</organism>
<proteinExistence type="predicted"/>
<keyword evidence="3" id="KW-1185">Reference proteome</keyword>
<keyword evidence="1" id="KW-0732">Signal</keyword>
<feature type="chain" id="PRO_5045857557" description="Lipoprotein" evidence="1">
    <location>
        <begin position="19"/>
        <end position="243"/>
    </location>
</feature>
<dbReference type="Proteomes" id="UP000832011">
    <property type="component" value="Chromosome"/>
</dbReference>
<evidence type="ECO:0000313" key="3">
    <source>
        <dbReference type="Proteomes" id="UP000832011"/>
    </source>
</evidence>
<gene>
    <name evidence="2" type="ORF">LVJ82_07240</name>
</gene>
<dbReference type="PROSITE" id="PS51257">
    <property type="entry name" value="PROKAR_LIPOPROTEIN"/>
    <property type="match status" value="1"/>
</dbReference>
<dbReference type="RefSeq" id="WP_058305076.1">
    <property type="nucleotide sequence ID" value="NZ_CABKVG010000005.1"/>
</dbReference>